<accession>W0F8D4</accession>
<dbReference type="STRING" id="929713.NIASO_11380"/>
<dbReference type="RefSeq" id="WP_008585625.1">
    <property type="nucleotide sequence ID" value="NZ_CP007035.1"/>
</dbReference>
<dbReference type="KEGG" id="nso:NIASO_11380"/>
<keyword evidence="2" id="KW-1185">Reference proteome</keyword>
<name>W0F8D4_9BACT</name>
<evidence type="ECO:0000313" key="1">
    <source>
        <dbReference type="EMBL" id="AHF17631.1"/>
    </source>
</evidence>
<dbReference type="HOGENOM" id="CLU_2700983_0_0_10"/>
<dbReference type="EMBL" id="CP007035">
    <property type="protein sequence ID" value="AHF17631.1"/>
    <property type="molecule type" value="Genomic_DNA"/>
</dbReference>
<reference evidence="1 2" key="1">
    <citation type="submission" date="2013-12" db="EMBL/GenBank/DDBJ databases">
        <authorList>
            <consortium name="DOE Joint Genome Institute"/>
            <person name="Eisen J."/>
            <person name="Huntemann M."/>
            <person name="Han J."/>
            <person name="Chen A."/>
            <person name="Kyrpides N."/>
            <person name="Mavromatis K."/>
            <person name="Markowitz V."/>
            <person name="Palaniappan K."/>
            <person name="Ivanova N."/>
            <person name="Schaumberg A."/>
            <person name="Pati A."/>
            <person name="Liolios K."/>
            <person name="Nordberg H.P."/>
            <person name="Cantor M.N."/>
            <person name="Hua S.X."/>
            <person name="Woyke T."/>
        </authorList>
    </citation>
    <scope>NUCLEOTIDE SEQUENCE [LARGE SCALE GENOMIC DNA]</scope>
    <source>
        <strain evidence="2">DSM 19437</strain>
    </source>
</reference>
<proteinExistence type="predicted"/>
<dbReference type="Proteomes" id="UP000003586">
    <property type="component" value="Chromosome"/>
</dbReference>
<dbReference type="AlphaFoldDB" id="W0F8D4"/>
<evidence type="ECO:0000313" key="2">
    <source>
        <dbReference type="Proteomes" id="UP000003586"/>
    </source>
</evidence>
<organism evidence="1 2">
    <name type="scientific">Niabella soli DSM 19437</name>
    <dbReference type="NCBI Taxonomy" id="929713"/>
    <lineage>
        <taxon>Bacteria</taxon>
        <taxon>Pseudomonadati</taxon>
        <taxon>Bacteroidota</taxon>
        <taxon>Chitinophagia</taxon>
        <taxon>Chitinophagales</taxon>
        <taxon>Chitinophagaceae</taxon>
        <taxon>Niabella</taxon>
    </lineage>
</organism>
<protein>
    <submittedName>
        <fullName evidence="1">Uncharacterized protein</fullName>
    </submittedName>
</protein>
<sequence>MYPQTVSRFGTSPGAKLAAGIGVGLAGAVVNFAIEYGSNKYEDGKFNNVFNTFGDIMKENESGPQGVNIVSTK</sequence>
<gene>
    <name evidence="1" type="ORF">NIASO_11380</name>
</gene>